<dbReference type="InterPro" id="IPR016032">
    <property type="entry name" value="Sig_transdc_resp-reg_C-effctor"/>
</dbReference>
<dbReference type="CDD" id="cd06170">
    <property type="entry name" value="LuxR_C_like"/>
    <property type="match status" value="1"/>
</dbReference>
<accession>A0A318SAD9</accession>
<name>A0A318SAD9_9DEIO</name>
<dbReference type="InterPro" id="IPR011990">
    <property type="entry name" value="TPR-like_helical_dom_sf"/>
</dbReference>
<evidence type="ECO:0000313" key="2">
    <source>
        <dbReference type="EMBL" id="PYE53194.1"/>
    </source>
</evidence>
<dbReference type="PANTHER" id="PTHR47691:SF3">
    <property type="entry name" value="HTH-TYPE TRANSCRIPTIONAL REGULATOR RV0890C-RELATED"/>
    <property type="match status" value="1"/>
</dbReference>
<dbReference type="EMBL" id="QJSX01000010">
    <property type="protein sequence ID" value="PYE53194.1"/>
    <property type="molecule type" value="Genomic_DNA"/>
</dbReference>
<proteinExistence type="predicted"/>
<dbReference type="SUPFAM" id="SSF52540">
    <property type="entry name" value="P-loop containing nucleoside triphosphate hydrolases"/>
    <property type="match status" value="1"/>
</dbReference>
<dbReference type="PRINTS" id="PR00038">
    <property type="entry name" value="HTHLUXR"/>
</dbReference>
<sequence>MNTAAPDVHAHPSVPLGRTEDVERVKKLLQSGARLVTLRGPGGIGKTTLAAHLARTLQGAYDRVLFVDLTAERDPRRVLDVLAAHLSNSERRADALQRLVMFAEDQRVLLILDNFEQVVEAAVDVMRLLDATTTLHVLVTSRVTLRVHAEHEVEVTPLTLPDAAGRMADSAAEQLFVQRVRQVNATFELNDTARPLVASIVTRLEGVPLAIELAASRLRTFSLPDLLAQLDHPLHVLRADFRDRPERLRSLRAAVQWSYDLLGEEDQEVFACCAVFEGSFTPEALMAVWGDEDVLNRVEHLLEQSFLLRADAAVTRWKMLQPLRELALEHLARHPQGEAWRERHARYYLHVLDDMRQGYQGPHPRARELYLPDYANMRAGLTWMTERGHAEGTLRYIDGMNRFWLMSARHAEGRALTEAALRLPSAGLEHLRMPVLLIQADNLQGLGDIPAMEACMREHQALSEVHGTDEERAWSKNGLSISLYYSGKYEEALQLTQQVIDWFEAHDPHTMPSAEARMVYAVVTLNSVWHLMALRQYEAALERATRAVDRLERAGDIRATSHRGLIGDVLVHLGRWREAALEYQVALRHTIDHGHAASNAPWGFMQVMAERQPLLAVSFAAFGKSEVKLSMVNPWHLQALEALKAALPAEDFERAWQVGERWTPEEALMNADAFIAEQEQGAPSAQRSQAVPQGGTHGLTAREVQVLELVAAGHPDRKIAKLLNISSATASKHVSNILSKLGLRNRTELARWVMERAPYKRGIEKL</sequence>
<reference evidence="2 3" key="1">
    <citation type="submission" date="2018-06" db="EMBL/GenBank/DDBJ databases">
        <title>Genomic Encyclopedia of Type Strains, Phase IV (KMG-IV): sequencing the most valuable type-strain genomes for metagenomic binning, comparative biology and taxonomic classification.</title>
        <authorList>
            <person name="Goeker M."/>
        </authorList>
    </citation>
    <scope>NUCLEOTIDE SEQUENCE [LARGE SCALE GENOMIC DNA]</scope>
    <source>
        <strain evidence="2 3">DSM 18048</strain>
    </source>
</reference>
<feature type="domain" description="HTH luxR-type" evidence="1">
    <location>
        <begin position="692"/>
        <end position="757"/>
    </location>
</feature>
<dbReference type="AlphaFoldDB" id="A0A318SAD9"/>
<dbReference type="InterPro" id="IPR002182">
    <property type="entry name" value="NB-ARC"/>
</dbReference>
<gene>
    <name evidence="2" type="ORF">DES52_110178</name>
</gene>
<protein>
    <submittedName>
        <fullName evidence="2">Putative ATPase</fullName>
    </submittedName>
</protein>
<dbReference type="InterPro" id="IPR000792">
    <property type="entry name" value="Tscrpt_reg_LuxR_C"/>
</dbReference>
<dbReference type="Pfam" id="PF00931">
    <property type="entry name" value="NB-ARC"/>
    <property type="match status" value="1"/>
</dbReference>
<dbReference type="Gene3D" id="3.40.50.300">
    <property type="entry name" value="P-loop containing nucleotide triphosphate hydrolases"/>
    <property type="match status" value="1"/>
</dbReference>
<dbReference type="SMART" id="SM00382">
    <property type="entry name" value="AAA"/>
    <property type="match status" value="1"/>
</dbReference>
<dbReference type="OrthoDB" id="57714at2"/>
<dbReference type="InterPro" id="IPR003593">
    <property type="entry name" value="AAA+_ATPase"/>
</dbReference>
<dbReference type="SUPFAM" id="SSF48452">
    <property type="entry name" value="TPR-like"/>
    <property type="match status" value="1"/>
</dbReference>
<dbReference type="PRINTS" id="PR00364">
    <property type="entry name" value="DISEASERSIST"/>
</dbReference>
<evidence type="ECO:0000313" key="3">
    <source>
        <dbReference type="Proteomes" id="UP000248326"/>
    </source>
</evidence>
<dbReference type="SMART" id="SM00421">
    <property type="entry name" value="HTH_LUXR"/>
    <property type="match status" value="1"/>
</dbReference>
<organism evidence="2 3">
    <name type="scientific">Deinococcus yavapaiensis KR-236</name>
    <dbReference type="NCBI Taxonomy" id="694435"/>
    <lineage>
        <taxon>Bacteria</taxon>
        <taxon>Thermotogati</taxon>
        <taxon>Deinococcota</taxon>
        <taxon>Deinococci</taxon>
        <taxon>Deinococcales</taxon>
        <taxon>Deinococcaceae</taxon>
        <taxon>Deinococcus</taxon>
    </lineage>
</organism>
<dbReference type="PROSITE" id="PS50043">
    <property type="entry name" value="HTH_LUXR_2"/>
    <property type="match status" value="1"/>
</dbReference>
<dbReference type="GO" id="GO:0003677">
    <property type="term" value="F:DNA binding"/>
    <property type="evidence" value="ECO:0007669"/>
    <property type="project" value="InterPro"/>
</dbReference>
<dbReference type="Proteomes" id="UP000248326">
    <property type="component" value="Unassembled WGS sequence"/>
</dbReference>
<comment type="caution">
    <text evidence="2">The sequence shown here is derived from an EMBL/GenBank/DDBJ whole genome shotgun (WGS) entry which is preliminary data.</text>
</comment>
<dbReference type="Gene3D" id="1.25.40.10">
    <property type="entry name" value="Tetratricopeptide repeat domain"/>
    <property type="match status" value="1"/>
</dbReference>
<keyword evidence="3" id="KW-1185">Reference proteome</keyword>
<dbReference type="GO" id="GO:0006355">
    <property type="term" value="P:regulation of DNA-templated transcription"/>
    <property type="evidence" value="ECO:0007669"/>
    <property type="project" value="InterPro"/>
</dbReference>
<dbReference type="Gene3D" id="1.10.10.10">
    <property type="entry name" value="Winged helix-like DNA-binding domain superfamily/Winged helix DNA-binding domain"/>
    <property type="match status" value="1"/>
</dbReference>
<dbReference type="GO" id="GO:0043531">
    <property type="term" value="F:ADP binding"/>
    <property type="evidence" value="ECO:0007669"/>
    <property type="project" value="InterPro"/>
</dbReference>
<evidence type="ECO:0000259" key="1">
    <source>
        <dbReference type="PROSITE" id="PS50043"/>
    </source>
</evidence>
<dbReference type="PANTHER" id="PTHR47691">
    <property type="entry name" value="REGULATOR-RELATED"/>
    <property type="match status" value="1"/>
</dbReference>
<dbReference type="InterPro" id="IPR027417">
    <property type="entry name" value="P-loop_NTPase"/>
</dbReference>
<dbReference type="InterPro" id="IPR036388">
    <property type="entry name" value="WH-like_DNA-bd_sf"/>
</dbReference>
<dbReference type="SUPFAM" id="SSF46894">
    <property type="entry name" value="C-terminal effector domain of the bipartite response regulators"/>
    <property type="match status" value="1"/>
</dbReference>
<dbReference type="RefSeq" id="WP_110887395.1">
    <property type="nucleotide sequence ID" value="NZ_QJSX01000010.1"/>
</dbReference>
<dbReference type="Pfam" id="PF00196">
    <property type="entry name" value="GerE"/>
    <property type="match status" value="1"/>
</dbReference>